<dbReference type="SUPFAM" id="SSF56219">
    <property type="entry name" value="DNase I-like"/>
    <property type="match status" value="1"/>
</dbReference>
<dbReference type="Pfam" id="PF00078">
    <property type="entry name" value="RVT_1"/>
    <property type="match status" value="1"/>
</dbReference>
<accession>A0A251Q0X9</accession>
<dbReference type="PANTHER" id="PTHR46890">
    <property type="entry name" value="NON-LTR RETROLELEMENT REVERSE TRANSCRIPTASE-LIKE PROTEIN-RELATED"/>
    <property type="match status" value="1"/>
</dbReference>
<feature type="domain" description="Reverse transcriptase" evidence="1">
    <location>
        <begin position="284"/>
        <end position="547"/>
    </location>
</feature>
<dbReference type="PROSITE" id="PS50878">
    <property type="entry name" value="RT_POL"/>
    <property type="match status" value="1"/>
</dbReference>
<dbReference type="eggNOG" id="KOG1075">
    <property type="taxonomic scope" value="Eukaryota"/>
</dbReference>
<dbReference type="InterPro" id="IPR036691">
    <property type="entry name" value="Endo/exonu/phosph_ase_sf"/>
</dbReference>
<evidence type="ECO:0000313" key="3">
    <source>
        <dbReference type="EMBL" id="ONI17050.1"/>
    </source>
</evidence>
<dbReference type="InterPro" id="IPR002156">
    <property type="entry name" value="RNaseH_domain"/>
</dbReference>
<dbReference type="InterPro" id="IPR012337">
    <property type="entry name" value="RNaseH-like_sf"/>
</dbReference>
<gene>
    <name evidence="3" type="ORF">PRUPE_3G135000</name>
</gene>
<dbReference type="CDD" id="cd01650">
    <property type="entry name" value="RT_nLTR_like"/>
    <property type="match status" value="1"/>
</dbReference>
<proteinExistence type="predicted"/>
<protein>
    <submittedName>
        <fullName evidence="3">Uncharacterized protein</fullName>
    </submittedName>
</protein>
<name>A0A251Q0X9_PRUPE</name>
<organism evidence="3 4">
    <name type="scientific">Prunus persica</name>
    <name type="common">Peach</name>
    <name type="synonym">Amygdalus persica</name>
    <dbReference type="NCBI Taxonomy" id="3760"/>
    <lineage>
        <taxon>Eukaryota</taxon>
        <taxon>Viridiplantae</taxon>
        <taxon>Streptophyta</taxon>
        <taxon>Embryophyta</taxon>
        <taxon>Tracheophyta</taxon>
        <taxon>Spermatophyta</taxon>
        <taxon>Magnoliopsida</taxon>
        <taxon>eudicotyledons</taxon>
        <taxon>Gunneridae</taxon>
        <taxon>Pentapetalae</taxon>
        <taxon>rosids</taxon>
        <taxon>fabids</taxon>
        <taxon>Rosales</taxon>
        <taxon>Rosaceae</taxon>
        <taxon>Amygdaloideae</taxon>
        <taxon>Amygdaleae</taxon>
        <taxon>Prunus</taxon>
    </lineage>
</organism>
<keyword evidence="4" id="KW-1185">Reference proteome</keyword>
<dbReference type="InterPro" id="IPR036397">
    <property type="entry name" value="RNaseH_sf"/>
</dbReference>
<dbReference type="SUPFAM" id="SSF56672">
    <property type="entry name" value="DNA/RNA polymerases"/>
    <property type="match status" value="1"/>
</dbReference>
<dbReference type="Gramene" id="ONI17050">
    <property type="protein sequence ID" value="ONI17050"/>
    <property type="gene ID" value="PRUPE_3G135000"/>
</dbReference>
<evidence type="ECO:0000313" key="4">
    <source>
        <dbReference type="Proteomes" id="UP000006882"/>
    </source>
</evidence>
<dbReference type="Gene3D" id="3.60.10.10">
    <property type="entry name" value="Endonuclease/exonuclease/phosphatase"/>
    <property type="match status" value="1"/>
</dbReference>
<dbReference type="InterPro" id="IPR000477">
    <property type="entry name" value="RT_dom"/>
</dbReference>
<reference evidence="3 4" key="1">
    <citation type="journal article" date="2013" name="Nat. Genet.">
        <title>The high-quality draft genome of peach (Prunus persica) identifies unique patterns of genetic diversity, domestication and genome evolution.</title>
        <authorList>
            <consortium name="International Peach Genome Initiative"/>
            <person name="Verde I."/>
            <person name="Abbott A.G."/>
            <person name="Scalabrin S."/>
            <person name="Jung S."/>
            <person name="Shu S."/>
            <person name="Marroni F."/>
            <person name="Zhebentyayeva T."/>
            <person name="Dettori M.T."/>
            <person name="Grimwood J."/>
            <person name="Cattonaro F."/>
            <person name="Zuccolo A."/>
            <person name="Rossini L."/>
            <person name="Jenkins J."/>
            <person name="Vendramin E."/>
            <person name="Meisel L.A."/>
            <person name="Decroocq V."/>
            <person name="Sosinski B."/>
            <person name="Prochnik S."/>
            <person name="Mitros T."/>
            <person name="Policriti A."/>
            <person name="Cipriani G."/>
            <person name="Dondini L."/>
            <person name="Ficklin S."/>
            <person name="Goodstein D.M."/>
            <person name="Xuan P."/>
            <person name="Del Fabbro C."/>
            <person name="Aramini V."/>
            <person name="Copetti D."/>
            <person name="Gonzalez S."/>
            <person name="Horner D.S."/>
            <person name="Falchi R."/>
            <person name="Lucas S."/>
            <person name="Mica E."/>
            <person name="Maldonado J."/>
            <person name="Lazzari B."/>
            <person name="Bielenberg D."/>
            <person name="Pirona R."/>
            <person name="Miculan M."/>
            <person name="Barakat A."/>
            <person name="Testolin R."/>
            <person name="Stella A."/>
            <person name="Tartarini S."/>
            <person name="Tonutti P."/>
            <person name="Arus P."/>
            <person name="Orellana A."/>
            <person name="Wells C."/>
            <person name="Main D."/>
            <person name="Vizzotto G."/>
            <person name="Silva H."/>
            <person name="Salamini F."/>
            <person name="Schmutz J."/>
            <person name="Morgante M."/>
            <person name="Rokhsar D.S."/>
        </authorList>
    </citation>
    <scope>NUCLEOTIDE SEQUENCE [LARGE SCALE GENOMIC DNA]</scope>
    <source>
        <strain evidence="4">cv. Nemared</strain>
    </source>
</reference>
<dbReference type="InterPro" id="IPR043502">
    <property type="entry name" value="DNA/RNA_pol_sf"/>
</dbReference>
<dbReference type="GO" id="GO:0004523">
    <property type="term" value="F:RNA-DNA hybrid ribonuclease activity"/>
    <property type="evidence" value="ECO:0007669"/>
    <property type="project" value="InterPro"/>
</dbReference>
<sequence>MRNFRNFVANCGLLDLGFVGYPFTWSNRREGERIQERLDRALASSSWVHRFGEAKVSHHLVSGSDHAVILLEVEPVQVTHRGRFIYDHRWGKEVGCRTAVQDSWRWKCRGSACYRLVEKLKAARGNMRQWRRGAKTNTQCRIREINKELQISYQAPGFDRSKVCALERDLKVGDKNTKFFHAKTVTRRRRNKIRGLENELGEWHDDEKGIQDIAVKYFDQLFTSAASLQFEEIINCVDHRVSEQHNFELTREVTATEIKEAIFQIPPTRPDGLTGEDVVAAVLAFFRTGYILKKINHTHVVLIPKVASPTRMTQLRPISLCNVIYKVISKVLTNRLKRVLPHFISPNQTAFVSGQQITDNVLIVHKVLHSLKTKTRGLESDVVVKLDMAKAYDRVEWPFLLAMMRKLGIMVNGTPTGFIQPQRGLRQGDPLSPYLFLICTEGMTALIQHFAGRELLHGIKVSSSSPPLSHLLFADDSILFCKASEGEMDMVKHVLDLYAKGSGQQVNFDKSSLFFSTNCSQETRDRLARSLNIPQGRGFGKYLGLKFEFGHSKKEVFEEIREKVATRVHGWAENFLTTAGNEVLLKAVALALPTYTMFCFLLSQGVCADILRALSSFWWGSQGTGKGLHWAKWKTLTQRKEWGLDFKDLFCFNRAMLAKIGRRLLSQPNSLLHQYFKRPAGVNAGLRWCIGDGKSVHVTRDPWLPMPYHFKVRTPSPLLPEKVSDLIDPVLRQWDVQTVCHVFNEEADSILAMALSRFGCPDHLMWHFTKNGLYTVKSGYRVAVELDSNGLLGRRGGGRTSVDRGGRRLWKSIWGLNVASKIRHFTKELGTETTPVHGGGGEHRLMGTQKWSCPPMAFAKINCDGAWTSQILRGGWGWVMRDAAGVFKGPGVEGGVRCGAAIVAEAEALQAGLCAGMDQGWQRVVLESDSKLMIDM</sequence>
<dbReference type="GO" id="GO:0003676">
    <property type="term" value="F:nucleic acid binding"/>
    <property type="evidence" value="ECO:0007669"/>
    <property type="project" value="InterPro"/>
</dbReference>
<feature type="domain" description="RNase H type-1" evidence="2">
    <location>
        <begin position="855"/>
        <end position="936"/>
    </location>
</feature>
<dbReference type="PROSITE" id="PS50879">
    <property type="entry name" value="RNASE_H_1"/>
    <property type="match status" value="1"/>
</dbReference>
<dbReference type="Gene3D" id="3.30.420.10">
    <property type="entry name" value="Ribonuclease H-like superfamily/Ribonuclease H"/>
    <property type="match status" value="1"/>
</dbReference>
<dbReference type="EMBL" id="CM007653">
    <property type="protein sequence ID" value="ONI17050.1"/>
    <property type="molecule type" value="Genomic_DNA"/>
</dbReference>
<dbReference type="PANTHER" id="PTHR46890:SF48">
    <property type="entry name" value="RNA-DIRECTED DNA POLYMERASE"/>
    <property type="match status" value="1"/>
</dbReference>
<dbReference type="Pfam" id="PF13456">
    <property type="entry name" value="RVT_3"/>
    <property type="match status" value="1"/>
</dbReference>
<dbReference type="SUPFAM" id="SSF53098">
    <property type="entry name" value="Ribonuclease H-like"/>
    <property type="match status" value="1"/>
</dbReference>
<dbReference type="CDD" id="cd06222">
    <property type="entry name" value="RNase_H_like"/>
    <property type="match status" value="1"/>
</dbReference>
<dbReference type="Proteomes" id="UP000006882">
    <property type="component" value="Chromosome G3"/>
</dbReference>
<dbReference type="InterPro" id="IPR044730">
    <property type="entry name" value="RNase_H-like_dom_plant"/>
</dbReference>
<evidence type="ECO:0000259" key="2">
    <source>
        <dbReference type="PROSITE" id="PS50879"/>
    </source>
</evidence>
<dbReference type="AlphaFoldDB" id="A0A251Q0X9"/>
<evidence type="ECO:0000259" key="1">
    <source>
        <dbReference type="PROSITE" id="PS50878"/>
    </source>
</evidence>
<dbReference type="InterPro" id="IPR052343">
    <property type="entry name" value="Retrotransposon-Effector_Assoc"/>
</dbReference>